<evidence type="ECO:0000313" key="3">
    <source>
        <dbReference type="Proteomes" id="UP000054018"/>
    </source>
</evidence>
<keyword evidence="3" id="KW-1185">Reference proteome</keyword>
<sequence>MTTTGRLQGICSHIYTMAVPGHSLSETISELSSALDSKSSSRLLVSPTRFRSGSCSSTSSGGSTKDQSPTSPTFNLPFDSSRHPDNDRHHCSNRLKAARYTPYISTGTLAKQHSMGSPVVSEEDQGKEPKSTSPSSSSPRRRPSPLRFSKGGRDEHASTPISSYLRRKTPQNSPTVPTFTNRDPVERPDAITLPSLFSL</sequence>
<feature type="compositionally biased region" description="Basic and acidic residues" evidence="1">
    <location>
        <begin position="80"/>
        <end position="90"/>
    </location>
</feature>
<dbReference type="Proteomes" id="UP000054018">
    <property type="component" value="Unassembled WGS sequence"/>
</dbReference>
<dbReference type="STRING" id="765257.A0A0C9ZWW9"/>
<proteinExistence type="predicted"/>
<dbReference type="HOGENOM" id="CLU_114632_0_0_1"/>
<feature type="region of interest" description="Disordered" evidence="1">
    <location>
        <begin position="109"/>
        <end position="199"/>
    </location>
</feature>
<feature type="compositionally biased region" description="Polar residues" evidence="1">
    <location>
        <begin position="65"/>
        <end position="74"/>
    </location>
</feature>
<dbReference type="AlphaFoldDB" id="A0A0C9ZWW9"/>
<feature type="compositionally biased region" description="Polar residues" evidence="1">
    <location>
        <begin position="170"/>
        <end position="181"/>
    </location>
</feature>
<gene>
    <name evidence="2" type="ORF">PISMIDRAFT_296775</name>
</gene>
<name>A0A0C9ZWW9_9AGAM</name>
<accession>A0A0C9ZWW9</accession>
<protein>
    <submittedName>
        <fullName evidence="2">Uncharacterized protein</fullName>
    </submittedName>
</protein>
<feature type="region of interest" description="Disordered" evidence="1">
    <location>
        <begin position="47"/>
        <end position="90"/>
    </location>
</feature>
<reference evidence="3" key="2">
    <citation type="submission" date="2015-01" db="EMBL/GenBank/DDBJ databases">
        <title>Evolutionary Origins and Diversification of the Mycorrhizal Mutualists.</title>
        <authorList>
            <consortium name="DOE Joint Genome Institute"/>
            <consortium name="Mycorrhizal Genomics Consortium"/>
            <person name="Kohler A."/>
            <person name="Kuo A."/>
            <person name="Nagy L.G."/>
            <person name="Floudas D."/>
            <person name="Copeland A."/>
            <person name="Barry K.W."/>
            <person name="Cichocki N."/>
            <person name="Veneault-Fourrey C."/>
            <person name="LaButti K."/>
            <person name="Lindquist E.A."/>
            <person name="Lipzen A."/>
            <person name="Lundell T."/>
            <person name="Morin E."/>
            <person name="Murat C."/>
            <person name="Riley R."/>
            <person name="Ohm R."/>
            <person name="Sun H."/>
            <person name="Tunlid A."/>
            <person name="Henrissat B."/>
            <person name="Grigoriev I.V."/>
            <person name="Hibbett D.S."/>
            <person name="Martin F."/>
        </authorList>
    </citation>
    <scope>NUCLEOTIDE SEQUENCE [LARGE SCALE GENOMIC DNA]</scope>
    <source>
        <strain evidence="3">441</strain>
    </source>
</reference>
<evidence type="ECO:0000313" key="2">
    <source>
        <dbReference type="EMBL" id="KIK30499.1"/>
    </source>
</evidence>
<feature type="compositionally biased region" description="Low complexity" evidence="1">
    <location>
        <begin position="52"/>
        <end position="64"/>
    </location>
</feature>
<organism evidence="2 3">
    <name type="scientific">Pisolithus microcarpus 441</name>
    <dbReference type="NCBI Taxonomy" id="765257"/>
    <lineage>
        <taxon>Eukaryota</taxon>
        <taxon>Fungi</taxon>
        <taxon>Dikarya</taxon>
        <taxon>Basidiomycota</taxon>
        <taxon>Agaricomycotina</taxon>
        <taxon>Agaricomycetes</taxon>
        <taxon>Agaricomycetidae</taxon>
        <taxon>Boletales</taxon>
        <taxon>Sclerodermatineae</taxon>
        <taxon>Pisolithaceae</taxon>
        <taxon>Pisolithus</taxon>
    </lineage>
</organism>
<evidence type="ECO:0000256" key="1">
    <source>
        <dbReference type="SAM" id="MobiDB-lite"/>
    </source>
</evidence>
<dbReference type="EMBL" id="KN833686">
    <property type="protein sequence ID" value="KIK30499.1"/>
    <property type="molecule type" value="Genomic_DNA"/>
</dbReference>
<reference evidence="2 3" key="1">
    <citation type="submission" date="2014-04" db="EMBL/GenBank/DDBJ databases">
        <authorList>
            <consortium name="DOE Joint Genome Institute"/>
            <person name="Kuo A."/>
            <person name="Kohler A."/>
            <person name="Costa M.D."/>
            <person name="Nagy L.G."/>
            <person name="Floudas D."/>
            <person name="Copeland A."/>
            <person name="Barry K.W."/>
            <person name="Cichocki N."/>
            <person name="Veneault-Fourrey C."/>
            <person name="LaButti K."/>
            <person name="Lindquist E.A."/>
            <person name="Lipzen A."/>
            <person name="Lundell T."/>
            <person name="Morin E."/>
            <person name="Murat C."/>
            <person name="Sun H."/>
            <person name="Tunlid A."/>
            <person name="Henrissat B."/>
            <person name="Grigoriev I.V."/>
            <person name="Hibbett D.S."/>
            <person name="Martin F."/>
            <person name="Nordberg H.P."/>
            <person name="Cantor M.N."/>
            <person name="Hua S.X."/>
        </authorList>
    </citation>
    <scope>NUCLEOTIDE SEQUENCE [LARGE SCALE GENOMIC DNA]</scope>
    <source>
        <strain evidence="2 3">441</strain>
    </source>
</reference>
<dbReference type="OrthoDB" id="3233824at2759"/>